<evidence type="ECO:0000313" key="3">
    <source>
        <dbReference type="EMBL" id="KAJ4827459.1"/>
    </source>
</evidence>
<keyword evidence="4" id="KW-1185">Reference proteome</keyword>
<dbReference type="Gene3D" id="1.20.1280.50">
    <property type="match status" value="1"/>
</dbReference>
<protein>
    <recommendedName>
        <fullName evidence="2">F-box domain-containing protein</fullName>
    </recommendedName>
</protein>
<dbReference type="Pfam" id="PF12937">
    <property type="entry name" value="F-box-like"/>
    <property type="match status" value="1"/>
</dbReference>
<keyword evidence="1" id="KW-1133">Transmembrane helix</keyword>
<dbReference type="Proteomes" id="UP001141552">
    <property type="component" value="Unassembled WGS sequence"/>
</dbReference>
<feature type="domain" description="F-box" evidence="2">
    <location>
        <begin position="18"/>
        <end position="65"/>
    </location>
</feature>
<dbReference type="AlphaFoldDB" id="A0A9Q0J3X8"/>
<name>A0A9Q0J3X8_9ROSI</name>
<feature type="non-terminal residue" evidence="3">
    <location>
        <position position="1"/>
    </location>
</feature>
<dbReference type="OrthoDB" id="594804at2759"/>
<dbReference type="PROSITE" id="PS50181">
    <property type="entry name" value="FBOX"/>
    <property type="match status" value="1"/>
</dbReference>
<proteinExistence type="predicted"/>
<keyword evidence="1" id="KW-0472">Membrane</keyword>
<accession>A0A9Q0J3X8</accession>
<dbReference type="InterPro" id="IPR036047">
    <property type="entry name" value="F-box-like_dom_sf"/>
</dbReference>
<keyword evidence="1" id="KW-0812">Transmembrane</keyword>
<sequence>MDRQQAVATLTTAATLGGDRLSKLPEVIMFRIFSSLGVNDTVRLGAVSKRLRHLCKLSPHLYFRFDFDNCPPQKSEQFIAYVDGQLEWRLAEGVRTERFLIHLESGDTVGFLLDCNVLYNKWLLATQTNLRELDITLDSGGNKFFLPLPDCAYDSKTLRLMRLNFPRGGLNLEHKGVGSIQELCLTAQELQPDIHFGEKIGVWWTSLKRLSLVGILINIHLRIESWSLEELIISQCRVVVADYECHTMTIRGPSLKAFTISGTQVVARSKIAITCDSLENFLVCGTLFERTSVIKIKCASLESVQVCGCSFLHRNLEFAMHCPTIKQLKVSHCIFGSCCTLETNCLSIEECIISECKTYASDIYGKRPILVGGNRLQRLNLVSSHKYMDEFLLDINAPSLEVLSWEGNPMDFTCLDGMPIASLVNARIDFKPPCRHKNKEAARLCKLFASKICCVVWLLKSLCTVKSLTINLWPIELFFMQTETSLAFDNLQYLEVVAANHLLADQVSVIASFLRGMRDLRVLTIRCDKSSPILGDPNNDEKYGKAMAKERWLPRRTEQGTLQNLREESLGVTTATQNRLGRFVSFYLVVLTSVVSGMVMYISTFKHM</sequence>
<organism evidence="3 4">
    <name type="scientific">Turnera subulata</name>
    <dbReference type="NCBI Taxonomy" id="218843"/>
    <lineage>
        <taxon>Eukaryota</taxon>
        <taxon>Viridiplantae</taxon>
        <taxon>Streptophyta</taxon>
        <taxon>Embryophyta</taxon>
        <taxon>Tracheophyta</taxon>
        <taxon>Spermatophyta</taxon>
        <taxon>Magnoliopsida</taxon>
        <taxon>eudicotyledons</taxon>
        <taxon>Gunneridae</taxon>
        <taxon>Pentapetalae</taxon>
        <taxon>rosids</taxon>
        <taxon>fabids</taxon>
        <taxon>Malpighiales</taxon>
        <taxon>Passifloraceae</taxon>
        <taxon>Turnera</taxon>
    </lineage>
</organism>
<dbReference type="InterPro" id="IPR001810">
    <property type="entry name" value="F-box_dom"/>
</dbReference>
<dbReference type="SUPFAM" id="SSF81383">
    <property type="entry name" value="F-box domain"/>
    <property type="match status" value="1"/>
</dbReference>
<dbReference type="SUPFAM" id="SSF52047">
    <property type="entry name" value="RNI-like"/>
    <property type="match status" value="1"/>
</dbReference>
<evidence type="ECO:0000259" key="2">
    <source>
        <dbReference type="PROSITE" id="PS50181"/>
    </source>
</evidence>
<dbReference type="InterPro" id="IPR032675">
    <property type="entry name" value="LRR_dom_sf"/>
</dbReference>
<comment type="caution">
    <text evidence="3">The sequence shown here is derived from an EMBL/GenBank/DDBJ whole genome shotgun (WGS) entry which is preliminary data.</text>
</comment>
<dbReference type="PANTHER" id="PTHR34223:SF93">
    <property type="entry name" value="F-BOX DOMAIN-CONTAINING PROTEIN"/>
    <property type="match status" value="1"/>
</dbReference>
<dbReference type="EMBL" id="JAKUCV010006409">
    <property type="protein sequence ID" value="KAJ4827459.1"/>
    <property type="molecule type" value="Genomic_DNA"/>
</dbReference>
<dbReference type="Gene3D" id="3.80.10.10">
    <property type="entry name" value="Ribonuclease Inhibitor"/>
    <property type="match status" value="1"/>
</dbReference>
<dbReference type="PANTHER" id="PTHR34223">
    <property type="entry name" value="OS11G0201299 PROTEIN"/>
    <property type="match status" value="1"/>
</dbReference>
<dbReference type="InterPro" id="IPR053197">
    <property type="entry name" value="F-box_SCFL_complex_component"/>
</dbReference>
<reference evidence="3" key="1">
    <citation type="submission" date="2022-02" db="EMBL/GenBank/DDBJ databases">
        <authorList>
            <person name="Henning P.M."/>
            <person name="McCubbin A.G."/>
            <person name="Shore J.S."/>
        </authorList>
    </citation>
    <scope>NUCLEOTIDE SEQUENCE</scope>
    <source>
        <strain evidence="3">F60SS</strain>
        <tissue evidence="3">Leaves</tissue>
    </source>
</reference>
<evidence type="ECO:0000313" key="4">
    <source>
        <dbReference type="Proteomes" id="UP001141552"/>
    </source>
</evidence>
<reference evidence="3" key="2">
    <citation type="journal article" date="2023" name="Plants (Basel)">
        <title>Annotation of the Turnera subulata (Passifloraceae) Draft Genome Reveals the S-Locus Evolved after the Divergence of Turneroideae from Passifloroideae in a Stepwise Manner.</title>
        <authorList>
            <person name="Henning P.M."/>
            <person name="Roalson E.H."/>
            <person name="Mir W."/>
            <person name="McCubbin A.G."/>
            <person name="Shore J.S."/>
        </authorList>
    </citation>
    <scope>NUCLEOTIDE SEQUENCE</scope>
    <source>
        <strain evidence="3">F60SS</strain>
    </source>
</reference>
<dbReference type="CDD" id="cd09917">
    <property type="entry name" value="F-box_SF"/>
    <property type="match status" value="1"/>
</dbReference>
<gene>
    <name evidence="3" type="ORF">Tsubulata_009486</name>
</gene>
<evidence type="ECO:0000256" key="1">
    <source>
        <dbReference type="SAM" id="Phobius"/>
    </source>
</evidence>
<feature type="transmembrane region" description="Helical" evidence="1">
    <location>
        <begin position="583"/>
        <end position="602"/>
    </location>
</feature>